<dbReference type="SUPFAM" id="SSF53383">
    <property type="entry name" value="PLP-dependent transferases"/>
    <property type="match status" value="1"/>
</dbReference>
<feature type="compositionally biased region" description="Basic and acidic residues" evidence="6">
    <location>
        <begin position="7"/>
        <end position="22"/>
    </location>
</feature>
<reference evidence="7" key="1">
    <citation type="submission" date="2021-08" db="EMBL/GenBank/DDBJ databases">
        <title>Comparative analyses of Brucepasteria parasyntrophica and Teretinema zuelzerae.</title>
        <authorList>
            <person name="Song Y."/>
            <person name="Brune A."/>
        </authorList>
    </citation>
    <scope>NUCLEOTIDE SEQUENCE</scope>
    <source>
        <strain evidence="7">DSM 1903</strain>
    </source>
</reference>
<evidence type="ECO:0000256" key="3">
    <source>
        <dbReference type="ARBA" id="ARBA00022576"/>
    </source>
</evidence>
<evidence type="ECO:0000313" key="8">
    <source>
        <dbReference type="Proteomes" id="UP001198163"/>
    </source>
</evidence>
<keyword evidence="3 7" id="KW-0032">Aminotransferase</keyword>
<comment type="caution">
    <text evidence="7">The sequence shown here is derived from an EMBL/GenBank/DDBJ whole genome shotgun (WGS) entry which is preliminary data.</text>
</comment>
<protein>
    <submittedName>
        <fullName evidence="7">Aminotransferase class III-fold pyridoxal phosphate-dependent enzyme</fullName>
    </submittedName>
</protein>
<comment type="cofactor">
    <cofactor evidence="1">
        <name>pyridoxal 5'-phosphate</name>
        <dbReference type="ChEBI" id="CHEBI:597326"/>
    </cofactor>
</comment>
<dbReference type="FunFam" id="3.40.640.10:FF:000004">
    <property type="entry name" value="Acetylornithine aminotransferase"/>
    <property type="match status" value="1"/>
</dbReference>
<dbReference type="PANTHER" id="PTHR43094">
    <property type="entry name" value="AMINOTRANSFERASE"/>
    <property type="match status" value="1"/>
</dbReference>
<dbReference type="AlphaFoldDB" id="A0AAE3JIB8"/>
<dbReference type="InterPro" id="IPR015421">
    <property type="entry name" value="PyrdxlP-dep_Trfase_major"/>
</dbReference>
<dbReference type="GO" id="GO:0030170">
    <property type="term" value="F:pyridoxal phosphate binding"/>
    <property type="evidence" value="ECO:0007669"/>
    <property type="project" value="InterPro"/>
</dbReference>
<keyword evidence="3 7" id="KW-0808">Transferase</keyword>
<comment type="similarity">
    <text evidence="2 5">Belongs to the class-III pyridoxal-phosphate-dependent aminotransferase family.</text>
</comment>
<proteinExistence type="inferred from homology"/>
<name>A0AAE3JIB8_9SPIR</name>
<dbReference type="GO" id="GO:0008483">
    <property type="term" value="F:transaminase activity"/>
    <property type="evidence" value="ECO:0007669"/>
    <property type="project" value="UniProtKB-KW"/>
</dbReference>
<dbReference type="Gene3D" id="3.90.1150.10">
    <property type="entry name" value="Aspartate Aminotransferase, domain 1"/>
    <property type="match status" value="1"/>
</dbReference>
<dbReference type="InterPro" id="IPR015424">
    <property type="entry name" value="PyrdxlP-dep_Trfase"/>
</dbReference>
<evidence type="ECO:0000256" key="1">
    <source>
        <dbReference type="ARBA" id="ARBA00001933"/>
    </source>
</evidence>
<evidence type="ECO:0000256" key="5">
    <source>
        <dbReference type="RuleBase" id="RU003560"/>
    </source>
</evidence>
<dbReference type="Proteomes" id="UP001198163">
    <property type="component" value="Unassembled WGS sequence"/>
</dbReference>
<evidence type="ECO:0000256" key="4">
    <source>
        <dbReference type="ARBA" id="ARBA00022898"/>
    </source>
</evidence>
<organism evidence="7 8">
    <name type="scientific">Teretinema zuelzerae</name>
    <dbReference type="NCBI Taxonomy" id="156"/>
    <lineage>
        <taxon>Bacteria</taxon>
        <taxon>Pseudomonadati</taxon>
        <taxon>Spirochaetota</taxon>
        <taxon>Spirochaetia</taxon>
        <taxon>Spirochaetales</taxon>
        <taxon>Treponemataceae</taxon>
        <taxon>Teretinema</taxon>
    </lineage>
</organism>
<dbReference type="GO" id="GO:0005829">
    <property type="term" value="C:cytosol"/>
    <property type="evidence" value="ECO:0007669"/>
    <property type="project" value="TreeGrafter"/>
</dbReference>
<keyword evidence="4 5" id="KW-0663">Pyridoxal phosphate</keyword>
<evidence type="ECO:0000256" key="2">
    <source>
        <dbReference type="ARBA" id="ARBA00008954"/>
    </source>
</evidence>
<gene>
    <name evidence="7" type="ORF">K7J14_04620</name>
</gene>
<dbReference type="NCBIfam" id="NF004718">
    <property type="entry name" value="PRK06062.1"/>
    <property type="match status" value="1"/>
</dbReference>
<dbReference type="Pfam" id="PF00202">
    <property type="entry name" value="Aminotran_3"/>
    <property type="match status" value="1"/>
</dbReference>
<dbReference type="EMBL" id="JAINWA010000001">
    <property type="protein sequence ID" value="MCD1653981.1"/>
    <property type="molecule type" value="Genomic_DNA"/>
</dbReference>
<keyword evidence="8" id="KW-1185">Reference proteome</keyword>
<accession>A0AAE3JIB8</accession>
<dbReference type="InterPro" id="IPR049704">
    <property type="entry name" value="Aminotrans_3_PPA_site"/>
</dbReference>
<evidence type="ECO:0000313" key="7">
    <source>
        <dbReference type="EMBL" id="MCD1653981.1"/>
    </source>
</evidence>
<dbReference type="PROSITE" id="PS00600">
    <property type="entry name" value="AA_TRANSFER_CLASS_3"/>
    <property type="match status" value="1"/>
</dbReference>
<dbReference type="CDD" id="cd00610">
    <property type="entry name" value="OAT_like"/>
    <property type="match status" value="1"/>
</dbReference>
<evidence type="ECO:0000256" key="6">
    <source>
        <dbReference type="SAM" id="MobiDB-lite"/>
    </source>
</evidence>
<sequence length="472" mass="52067">MPRRGHRNGEQDSQAEKTTEKERRRRTEQHKERIMTKEEIVSAHGEYNLQSWSKQKGLSPIAVRNGDGLYFWDMDGKRYSDMSSQLVNLNLGHGNRAIIDAIKEQAEKYCYISPGYASESRSQLAKDLVSFLPDTFGKIFFTNGGADANENAVKIARMYTGRHKIFSRYRSYHGSTFGAGNLTGEPRRYPLEPGIPGFVKFFDPYLYRDGLDETDQEKASKQYLARLREQIIYEGPDSVAAIVIETVTGSNGVIIPPSGYLPGLRALCDEFGILLICDEVMAGFGRTGAMFAFENWGIKPDLVTFAKGVTCGYVQLGGVAVSSKIAAHFDDAVLSCGLTYSGHPLACAAGVACVRYYGEHGILENAKERGKTLSSLLQNIQTAHPGVGDVRSIGLFAAVELVKDKKTREPLVPYGKDPEGIMKAILRRLAAKGFMTYSHENMIIVAPPLIITDDQLVEELAKLDEALTEAGL</sequence>
<dbReference type="Gene3D" id="3.40.640.10">
    <property type="entry name" value="Type I PLP-dependent aspartate aminotransferase-like (Major domain)"/>
    <property type="match status" value="1"/>
</dbReference>
<dbReference type="InterPro" id="IPR005814">
    <property type="entry name" value="Aminotrans_3"/>
</dbReference>
<dbReference type="InterPro" id="IPR015422">
    <property type="entry name" value="PyrdxlP-dep_Trfase_small"/>
</dbReference>
<feature type="region of interest" description="Disordered" evidence="6">
    <location>
        <begin position="1"/>
        <end position="31"/>
    </location>
</feature>
<dbReference type="PANTHER" id="PTHR43094:SF1">
    <property type="entry name" value="AMINOTRANSFERASE CLASS-III"/>
    <property type="match status" value="1"/>
</dbReference>